<feature type="transmembrane region" description="Helical" evidence="1">
    <location>
        <begin position="103"/>
        <end position="125"/>
    </location>
</feature>
<protein>
    <submittedName>
        <fullName evidence="2">Uncharacterized protein LOC114339727</fullName>
    </submittedName>
</protein>
<sequence>MEDQTSQYGPVLHSCKYLDWKGYEKRSCACVMRAALQAAEKFCNFVSRFYETVNKKMGGSKCCVLSCKNTTNNSQYKFYRFPTIQHKLIQRERWISIVRQQNSFCTFFFCCLFPSFFTLMTWFTAQAGVVTGTVFGFLVTNGA</sequence>
<dbReference type="RefSeq" id="XP_028146203.1">
    <property type="nucleotide sequence ID" value="XM_028290402.1"/>
</dbReference>
<gene>
    <name evidence="2" type="primary">LOC114339727</name>
</gene>
<keyword evidence="1" id="KW-0472">Membrane</keyword>
<dbReference type="InParanoid" id="A0A6P7GLV1"/>
<name>A0A6P7GLV1_DIAVI</name>
<evidence type="ECO:0000256" key="1">
    <source>
        <dbReference type="SAM" id="Phobius"/>
    </source>
</evidence>
<organism evidence="2">
    <name type="scientific">Diabrotica virgifera virgifera</name>
    <name type="common">western corn rootworm</name>
    <dbReference type="NCBI Taxonomy" id="50390"/>
    <lineage>
        <taxon>Eukaryota</taxon>
        <taxon>Metazoa</taxon>
        <taxon>Ecdysozoa</taxon>
        <taxon>Arthropoda</taxon>
        <taxon>Hexapoda</taxon>
        <taxon>Insecta</taxon>
        <taxon>Pterygota</taxon>
        <taxon>Neoptera</taxon>
        <taxon>Endopterygota</taxon>
        <taxon>Coleoptera</taxon>
        <taxon>Polyphaga</taxon>
        <taxon>Cucujiformia</taxon>
        <taxon>Chrysomeloidea</taxon>
        <taxon>Chrysomelidae</taxon>
        <taxon>Galerucinae</taxon>
        <taxon>Diabroticina</taxon>
        <taxon>Diabroticites</taxon>
        <taxon>Diabrotica</taxon>
    </lineage>
</organism>
<reference evidence="2" key="1">
    <citation type="submission" date="2025-08" db="UniProtKB">
        <authorList>
            <consortium name="RefSeq"/>
        </authorList>
    </citation>
    <scope>IDENTIFICATION</scope>
    <source>
        <tissue evidence="2">Whole insect</tissue>
    </source>
</reference>
<evidence type="ECO:0000313" key="2">
    <source>
        <dbReference type="RefSeq" id="XP_028146203.1"/>
    </source>
</evidence>
<proteinExistence type="predicted"/>
<dbReference type="AlphaFoldDB" id="A0A6P7GLV1"/>
<accession>A0A6P7GLV1</accession>
<keyword evidence="1" id="KW-0812">Transmembrane</keyword>
<keyword evidence="1" id="KW-1133">Transmembrane helix</keyword>